<protein>
    <submittedName>
        <fullName evidence="8">Radical SAM domain protein</fullName>
    </submittedName>
</protein>
<dbReference type="STRING" id="523846.Mfer_1085"/>
<keyword evidence="9" id="KW-1185">Reference proteome</keyword>
<evidence type="ECO:0000313" key="8">
    <source>
        <dbReference type="EMBL" id="ADP77879.1"/>
    </source>
</evidence>
<dbReference type="PROSITE" id="PS51918">
    <property type="entry name" value="RADICAL_SAM"/>
    <property type="match status" value="1"/>
</dbReference>
<evidence type="ECO:0000256" key="5">
    <source>
        <dbReference type="ARBA" id="ARBA00023004"/>
    </source>
</evidence>
<dbReference type="InterPro" id="IPR007197">
    <property type="entry name" value="rSAM"/>
</dbReference>
<dbReference type="InterPro" id="IPR058240">
    <property type="entry name" value="rSAM_sf"/>
</dbReference>
<keyword evidence="2" id="KW-0004">4Fe-4S</keyword>
<dbReference type="KEGG" id="mfv:Mfer_1085"/>
<reference evidence="8 9" key="1">
    <citation type="journal article" date="2010" name="Stand. Genomic Sci.">
        <title>Complete genome sequence of Methanothermus fervidus type strain (V24S).</title>
        <authorList>
            <person name="Anderson I."/>
            <person name="Djao O.D."/>
            <person name="Misra M."/>
            <person name="Chertkov O."/>
            <person name="Nolan M."/>
            <person name="Lucas S."/>
            <person name="Lapidus A."/>
            <person name="Del Rio T.G."/>
            <person name="Tice H."/>
            <person name="Cheng J.F."/>
            <person name="Tapia R."/>
            <person name="Han C."/>
            <person name="Goodwin L."/>
            <person name="Pitluck S."/>
            <person name="Liolios K."/>
            <person name="Ivanova N."/>
            <person name="Mavromatis K."/>
            <person name="Mikhailova N."/>
            <person name="Pati A."/>
            <person name="Brambilla E."/>
            <person name="Chen A."/>
            <person name="Palaniappan K."/>
            <person name="Land M."/>
            <person name="Hauser L."/>
            <person name="Chang Y.J."/>
            <person name="Jeffries C.D."/>
            <person name="Sikorski J."/>
            <person name="Spring S."/>
            <person name="Rohde M."/>
            <person name="Eichinger K."/>
            <person name="Huber H."/>
            <person name="Wirth R."/>
            <person name="Goker M."/>
            <person name="Detter J.C."/>
            <person name="Woyke T."/>
            <person name="Bristow J."/>
            <person name="Eisen J.A."/>
            <person name="Markowitz V."/>
            <person name="Hugenholtz P."/>
            <person name="Klenk H.P."/>
            <person name="Kyrpides N.C."/>
        </authorList>
    </citation>
    <scope>NUCLEOTIDE SEQUENCE [LARGE SCALE GENOMIC DNA]</scope>
    <source>
        <strain evidence="9">ATCC 43054 / DSM 2088 / JCM 10308 / V24 S</strain>
    </source>
</reference>
<evidence type="ECO:0000256" key="6">
    <source>
        <dbReference type="ARBA" id="ARBA00023014"/>
    </source>
</evidence>
<dbReference type="PANTHER" id="PTHR30352:SF5">
    <property type="entry name" value="PYRUVATE FORMATE-LYASE 1-ACTIVATING ENZYME"/>
    <property type="match status" value="1"/>
</dbReference>
<dbReference type="InterPro" id="IPR034457">
    <property type="entry name" value="Organic_radical-activating"/>
</dbReference>
<name>E3GWB4_METFV</name>
<dbReference type="GO" id="GO:0046872">
    <property type="term" value="F:metal ion binding"/>
    <property type="evidence" value="ECO:0007669"/>
    <property type="project" value="UniProtKB-KW"/>
</dbReference>
<keyword evidence="6" id="KW-0411">Iron-sulfur</keyword>
<dbReference type="PANTHER" id="PTHR30352">
    <property type="entry name" value="PYRUVATE FORMATE-LYASE-ACTIVATING ENZYME"/>
    <property type="match status" value="1"/>
</dbReference>
<evidence type="ECO:0000256" key="1">
    <source>
        <dbReference type="ARBA" id="ARBA00001966"/>
    </source>
</evidence>
<dbReference type="AlphaFoldDB" id="E3GWB4"/>
<accession>E3GWB4</accession>
<dbReference type="Gene3D" id="3.20.20.70">
    <property type="entry name" value="Aldolase class I"/>
    <property type="match status" value="1"/>
</dbReference>
<dbReference type="Pfam" id="PF04055">
    <property type="entry name" value="Radical_SAM"/>
    <property type="match status" value="1"/>
</dbReference>
<evidence type="ECO:0000256" key="2">
    <source>
        <dbReference type="ARBA" id="ARBA00022485"/>
    </source>
</evidence>
<evidence type="ECO:0000256" key="3">
    <source>
        <dbReference type="ARBA" id="ARBA00022691"/>
    </source>
</evidence>
<keyword evidence="5" id="KW-0408">Iron</keyword>
<organism evidence="8 9">
    <name type="scientific">Methanothermus fervidus (strain ATCC 43054 / DSM 2088 / JCM 10308 / V24 S)</name>
    <dbReference type="NCBI Taxonomy" id="523846"/>
    <lineage>
        <taxon>Archaea</taxon>
        <taxon>Methanobacteriati</taxon>
        <taxon>Methanobacteriota</taxon>
        <taxon>Methanomada group</taxon>
        <taxon>Methanobacteria</taxon>
        <taxon>Methanobacteriales</taxon>
        <taxon>Methanothermaceae</taxon>
        <taxon>Methanothermus</taxon>
    </lineage>
</organism>
<proteinExistence type="predicted"/>
<dbReference type="SMART" id="SM00729">
    <property type="entry name" value="Elp3"/>
    <property type="match status" value="1"/>
</dbReference>
<dbReference type="HOGENOM" id="CLU_095962_0_0_2"/>
<keyword evidence="4" id="KW-0479">Metal-binding</keyword>
<dbReference type="SFLD" id="SFLDG01067">
    <property type="entry name" value="SPASM/twitch_domain_containing"/>
    <property type="match status" value="1"/>
</dbReference>
<keyword evidence="3" id="KW-0949">S-adenosyl-L-methionine</keyword>
<dbReference type="GO" id="GO:0051539">
    <property type="term" value="F:4 iron, 4 sulfur cluster binding"/>
    <property type="evidence" value="ECO:0007669"/>
    <property type="project" value="UniProtKB-KW"/>
</dbReference>
<comment type="cofactor">
    <cofactor evidence="1">
        <name>[4Fe-4S] cluster</name>
        <dbReference type="ChEBI" id="CHEBI:49883"/>
    </cofactor>
</comment>
<dbReference type="SUPFAM" id="SSF102114">
    <property type="entry name" value="Radical SAM enzymes"/>
    <property type="match status" value="1"/>
</dbReference>
<sequence length="239" mass="27958">MSLRSVRYSKKYSRVVIYTEGCVFNCKGCSYKAKINRNRIKKRNITIDKIKKILKIFDPKYLHFVGGEPLHTPEVYDIANFSRRLGIKNVIGHSTGWYLPSNDFDKINITIKSYNSEIHKEYTGYSNKRILRNFKKCYELGLKIKASTVFIPSFIDEEEIKKIAKFISKIDSSIPLHITGYIPMPGTPWRAPTQKEMENVVKITKKYLKNVTYSLYKNVEEYSKMIRENPQYQSVEILA</sequence>
<dbReference type="InterPro" id="IPR006638">
    <property type="entry name" value="Elp3/MiaA/NifB-like_rSAM"/>
</dbReference>
<dbReference type="CDD" id="cd01335">
    <property type="entry name" value="Radical_SAM"/>
    <property type="match status" value="1"/>
</dbReference>
<dbReference type="OrthoDB" id="371936at2157"/>
<evidence type="ECO:0000259" key="7">
    <source>
        <dbReference type="PROSITE" id="PS51918"/>
    </source>
</evidence>
<dbReference type="Proteomes" id="UP000002315">
    <property type="component" value="Chromosome"/>
</dbReference>
<evidence type="ECO:0000256" key="4">
    <source>
        <dbReference type="ARBA" id="ARBA00022723"/>
    </source>
</evidence>
<dbReference type="SFLD" id="SFLDS00029">
    <property type="entry name" value="Radical_SAM"/>
    <property type="match status" value="1"/>
</dbReference>
<feature type="domain" description="Radical SAM core" evidence="7">
    <location>
        <begin position="8"/>
        <end position="220"/>
    </location>
</feature>
<dbReference type="InterPro" id="IPR013785">
    <property type="entry name" value="Aldolase_TIM"/>
</dbReference>
<gene>
    <name evidence="8" type="ordered locus">Mfer_1085</name>
</gene>
<dbReference type="GO" id="GO:0003824">
    <property type="term" value="F:catalytic activity"/>
    <property type="evidence" value="ECO:0007669"/>
    <property type="project" value="InterPro"/>
</dbReference>
<dbReference type="EMBL" id="CP002278">
    <property type="protein sequence ID" value="ADP77879.1"/>
    <property type="molecule type" value="Genomic_DNA"/>
</dbReference>
<evidence type="ECO:0000313" key="9">
    <source>
        <dbReference type="Proteomes" id="UP000002315"/>
    </source>
</evidence>